<dbReference type="Pfam" id="PF00120">
    <property type="entry name" value="Gln-synt_C"/>
    <property type="match status" value="1"/>
</dbReference>
<dbReference type="PANTHER" id="PTHR43785:SF12">
    <property type="entry name" value="TYPE-1 GLUTAMINE SYNTHETASE 2"/>
    <property type="match status" value="1"/>
</dbReference>
<dbReference type="InterPro" id="IPR008146">
    <property type="entry name" value="Gln_synth_cat_dom"/>
</dbReference>
<keyword evidence="3" id="KW-0436">Ligase</keyword>
<evidence type="ECO:0000256" key="6">
    <source>
        <dbReference type="ARBA" id="ARBA00022842"/>
    </source>
</evidence>
<dbReference type="InterPro" id="IPR027303">
    <property type="entry name" value="Gln_synth_gly_rich_site"/>
</dbReference>
<evidence type="ECO:0000259" key="9">
    <source>
        <dbReference type="PROSITE" id="PS51986"/>
    </source>
</evidence>
<evidence type="ECO:0000256" key="7">
    <source>
        <dbReference type="PROSITE-ProRule" id="PRU01330"/>
    </source>
</evidence>
<dbReference type="InterPro" id="IPR036651">
    <property type="entry name" value="Gln_synt_N_sf"/>
</dbReference>
<dbReference type="SUPFAM" id="SSF55931">
    <property type="entry name" value="Glutamine synthetase/guanido kinase"/>
    <property type="match status" value="1"/>
</dbReference>
<dbReference type="Proteomes" id="UP000886876">
    <property type="component" value="Unassembled WGS sequence"/>
</dbReference>
<feature type="domain" description="GS beta-grasp" evidence="9">
    <location>
        <begin position="15"/>
        <end position="100"/>
    </location>
</feature>
<evidence type="ECO:0000256" key="5">
    <source>
        <dbReference type="ARBA" id="ARBA00022840"/>
    </source>
</evidence>
<comment type="cofactor">
    <cofactor evidence="1">
        <name>Mg(2+)</name>
        <dbReference type="ChEBI" id="CHEBI:18420"/>
    </cofactor>
</comment>
<feature type="domain" description="GS catalytic" evidence="10">
    <location>
        <begin position="107"/>
        <end position="404"/>
    </location>
</feature>
<keyword evidence="4" id="KW-0547">Nucleotide-binding</keyword>
<dbReference type="InterPro" id="IPR014746">
    <property type="entry name" value="Gln_synth/guanido_kin_cat_dom"/>
</dbReference>
<organism evidence="11 12">
    <name type="scientific">Candidatus Scatomorpha pullistercoris</name>
    <dbReference type="NCBI Taxonomy" id="2840929"/>
    <lineage>
        <taxon>Bacteria</taxon>
        <taxon>Bacillati</taxon>
        <taxon>Bacillota</taxon>
        <taxon>Clostridia</taxon>
        <taxon>Eubacteriales</taxon>
        <taxon>Candidatus Scatomorpha</taxon>
    </lineage>
</organism>
<dbReference type="PROSITE" id="PS51987">
    <property type="entry name" value="GS_CATALYTIC"/>
    <property type="match status" value="1"/>
</dbReference>
<accession>A0A9D1G5R9</accession>
<dbReference type="GO" id="GO:0005524">
    <property type="term" value="F:ATP binding"/>
    <property type="evidence" value="ECO:0007669"/>
    <property type="project" value="UniProtKB-KW"/>
</dbReference>
<keyword evidence="5" id="KW-0067">ATP-binding</keyword>
<keyword evidence="6" id="KW-0460">Magnesium</keyword>
<evidence type="ECO:0000256" key="3">
    <source>
        <dbReference type="ARBA" id="ARBA00022598"/>
    </source>
</evidence>
<proteinExistence type="inferred from homology"/>
<dbReference type="InterPro" id="IPR008147">
    <property type="entry name" value="Gln_synt_N"/>
</dbReference>
<evidence type="ECO:0000256" key="2">
    <source>
        <dbReference type="ARBA" id="ARBA00009897"/>
    </source>
</evidence>
<evidence type="ECO:0000256" key="1">
    <source>
        <dbReference type="ARBA" id="ARBA00001946"/>
    </source>
</evidence>
<evidence type="ECO:0000256" key="4">
    <source>
        <dbReference type="ARBA" id="ARBA00022741"/>
    </source>
</evidence>
<protein>
    <submittedName>
        <fullName evidence="11">Glutamine synthetase</fullName>
    </submittedName>
</protein>
<name>A0A9D1G5R9_9FIRM</name>
<comment type="similarity">
    <text evidence="2 7 8">Belongs to the glutamine synthetase family.</text>
</comment>
<dbReference type="PROSITE" id="PS00181">
    <property type="entry name" value="GLNA_ATP"/>
    <property type="match status" value="1"/>
</dbReference>
<evidence type="ECO:0000259" key="10">
    <source>
        <dbReference type="PROSITE" id="PS51987"/>
    </source>
</evidence>
<dbReference type="SMART" id="SM01230">
    <property type="entry name" value="Gln-synt_C"/>
    <property type="match status" value="1"/>
</dbReference>
<gene>
    <name evidence="11" type="ORF">IAD42_08350</name>
</gene>
<comment type="caution">
    <text evidence="11">The sequence shown here is derived from an EMBL/GenBank/DDBJ whole genome shotgun (WGS) entry which is preliminary data.</text>
</comment>
<dbReference type="GO" id="GO:0006542">
    <property type="term" value="P:glutamine biosynthetic process"/>
    <property type="evidence" value="ECO:0007669"/>
    <property type="project" value="InterPro"/>
</dbReference>
<dbReference type="Gene3D" id="3.10.20.70">
    <property type="entry name" value="Glutamine synthetase, N-terminal domain"/>
    <property type="match status" value="1"/>
</dbReference>
<dbReference type="EMBL" id="DVJS01000208">
    <property type="protein sequence ID" value="HIS97970.1"/>
    <property type="molecule type" value="Genomic_DNA"/>
</dbReference>
<sequence>MKYTAEEIIQYAKEENVKFVRLAFCDVYGRQKNVTIMGSELERAFRSGIAIDASAVPGFGGEVRSDLFLHPDPETLAELPWRPENGKVVRLYCDIRYPHGKPFETDTRALLRAAVKDAEKAGFSFAFGSEMEFYIFKRDENGEPTRIPYDHAGYMDAAPEDRGESIRREICLTLEQMGIRPESSHHEEGPSQNEIDFRYSDPLQAADNAVTFCSVVRTVTARNGLCADFTPKPLPDSAGSGLHINMSVKGKVDGCDPLSYVIAGVLDKIYDMTVFLNPCEASYARLGSFKAPRYISWSSENRSQLIRIPAAQGEFKRAELRSADPMANPYIACALLIYAGLHGIENRLILPEPADMNLYTAPPEVLSAYRRLPASLSEAAAAAEASEFIAKHLHVSIARAYYRH</sequence>
<dbReference type="AlphaFoldDB" id="A0A9D1G5R9"/>
<dbReference type="PROSITE" id="PS51986">
    <property type="entry name" value="GS_BETA_GRASP"/>
    <property type="match status" value="1"/>
</dbReference>
<dbReference type="Gene3D" id="3.30.590.10">
    <property type="entry name" value="Glutamine synthetase/guanido kinase, catalytic domain"/>
    <property type="match status" value="1"/>
</dbReference>
<dbReference type="Pfam" id="PF03951">
    <property type="entry name" value="Gln-synt_N"/>
    <property type="match status" value="1"/>
</dbReference>
<evidence type="ECO:0000256" key="8">
    <source>
        <dbReference type="RuleBase" id="RU000384"/>
    </source>
</evidence>
<dbReference type="GO" id="GO:0004356">
    <property type="term" value="F:glutamine synthetase activity"/>
    <property type="evidence" value="ECO:0007669"/>
    <property type="project" value="InterPro"/>
</dbReference>
<dbReference type="PANTHER" id="PTHR43785">
    <property type="entry name" value="GAMMA-GLUTAMYLPUTRESCINE SYNTHETASE"/>
    <property type="match status" value="1"/>
</dbReference>
<evidence type="ECO:0000313" key="11">
    <source>
        <dbReference type="EMBL" id="HIS97970.1"/>
    </source>
</evidence>
<reference evidence="11" key="2">
    <citation type="journal article" date="2021" name="PeerJ">
        <title>Extensive microbial diversity within the chicken gut microbiome revealed by metagenomics and culture.</title>
        <authorList>
            <person name="Gilroy R."/>
            <person name="Ravi A."/>
            <person name="Getino M."/>
            <person name="Pursley I."/>
            <person name="Horton D.L."/>
            <person name="Alikhan N.F."/>
            <person name="Baker D."/>
            <person name="Gharbi K."/>
            <person name="Hall N."/>
            <person name="Watson M."/>
            <person name="Adriaenssens E.M."/>
            <person name="Foster-Nyarko E."/>
            <person name="Jarju S."/>
            <person name="Secka A."/>
            <person name="Antonio M."/>
            <person name="Oren A."/>
            <person name="Chaudhuri R.R."/>
            <person name="La Ragione R."/>
            <person name="Hildebrand F."/>
            <person name="Pallen M.J."/>
        </authorList>
    </citation>
    <scope>NUCLEOTIDE SEQUENCE</scope>
    <source>
        <strain evidence="11">ChiHecec3B27-6122</strain>
    </source>
</reference>
<evidence type="ECO:0000313" key="12">
    <source>
        <dbReference type="Proteomes" id="UP000886876"/>
    </source>
</evidence>
<reference evidence="11" key="1">
    <citation type="submission" date="2020-10" db="EMBL/GenBank/DDBJ databases">
        <authorList>
            <person name="Gilroy R."/>
        </authorList>
    </citation>
    <scope>NUCLEOTIDE SEQUENCE</scope>
    <source>
        <strain evidence="11">ChiHecec3B27-6122</strain>
    </source>
</reference>
<dbReference type="SUPFAM" id="SSF54368">
    <property type="entry name" value="Glutamine synthetase, N-terminal domain"/>
    <property type="match status" value="1"/>
</dbReference>